<keyword evidence="2" id="KW-0812">Transmembrane</keyword>
<feature type="region of interest" description="Disordered" evidence="1">
    <location>
        <begin position="57"/>
        <end position="77"/>
    </location>
</feature>
<name>A0A1E3NV13_WICAA</name>
<evidence type="ECO:0000313" key="3">
    <source>
        <dbReference type="EMBL" id="ODQ56924.1"/>
    </source>
</evidence>
<sequence length="77" mass="8582">MRASRVLLNASKKGGFNIPLELTPLFVAMGVAVASAGFFTYKKLAYDGSLRLTRNPRQQSDDLSQYLKKDEEVKKSD</sequence>
<dbReference type="Pfam" id="PF06522">
    <property type="entry name" value="B12D"/>
    <property type="match status" value="1"/>
</dbReference>
<dbReference type="GO" id="GO:0031333">
    <property type="term" value="P:negative regulation of protein-containing complex assembly"/>
    <property type="evidence" value="ECO:0007669"/>
    <property type="project" value="EnsemblFungi"/>
</dbReference>
<dbReference type="Proteomes" id="UP000094112">
    <property type="component" value="Unassembled WGS sequence"/>
</dbReference>
<dbReference type="GeneID" id="30201234"/>
<feature type="transmembrane region" description="Helical" evidence="2">
    <location>
        <begin position="22"/>
        <end position="41"/>
    </location>
</feature>
<keyword evidence="2" id="KW-0472">Membrane</keyword>
<evidence type="ECO:0000313" key="4">
    <source>
        <dbReference type="Proteomes" id="UP000094112"/>
    </source>
</evidence>
<dbReference type="RefSeq" id="XP_019036131.1">
    <property type="nucleotide sequence ID" value="XM_019183988.1"/>
</dbReference>
<reference evidence="3 4" key="1">
    <citation type="journal article" date="2016" name="Proc. Natl. Acad. Sci. U.S.A.">
        <title>Comparative genomics of biotechnologically important yeasts.</title>
        <authorList>
            <person name="Riley R."/>
            <person name="Haridas S."/>
            <person name="Wolfe K.H."/>
            <person name="Lopes M.R."/>
            <person name="Hittinger C.T."/>
            <person name="Goeker M."/>
            <person name="Salamov A.A."/>
            <person name="Wisecaver J.H."/>
            <person name="Long T.M."/>
            <person name="Calvey C.H."/>
            <person name="Aerts A.L."/>
            <person name="Barry K.W."/>
            <person name="Choi C."/>
            <person name="Clum A."/>
            <person name="Coughlan A.Y."/>
            <person name="Deshpande S."/>
            <person name="Douglass A.P."/>
            <person name="Hanson S.J."/>
            <person name="Klenk H.-P."/>
            <person name="LaButti K.M."/>
            <person name="Lapidus A."/>
            <person name="Lindquist E.A."/>
            <person name="Lipzen A.M."/>
            <person name="Meier-Kolthoff J.P."/>
            <person name="Ohm R.A."/>
            <person name="Otillar R.P."/>
            <person name="Pangilinan J.L."/>
            <person name="Peng Y."/>
            <person name="Rokas A."/>
            <person name="Rosa C.A."/>
            <person name="Scheuner C."/>
            <person name="Sibirny A.A."/>
            <person name="Slot J.C."/>
            <person name="Stielow J.B."/>
            <person name="Sun H."/>
            <person name="Kurtzman C.P."/>
            <person name="Blackwell M."/>
            <person name="Grigoriev I.V."/>
            <person name="Jeffries T.W."/>
        </authorList>
    </citation>
    <scope>NUCLEOTIDE SEQUENCE [LARGE SCALE GENOMIC DNA]</scope>
    <source>
        <strain evidence="4">ATCC 58044 / CBS 1984 / NCYC 433 / NRRL Y-366-8</strain>
    </source>
</reference>
<evidence type="ECO:0000256" key="1">
    <source>
        <dbReference type="SAM" id="MobiDB-lite"/>
    </source>
</evidence>
<protein>
    <submittedName>
        <fullName evidence="3">Uncharacterized protein</fullName>
    </submittedName>
</protein>
<accession>A0A1E3NV13</accession>
<proteinExistence type="predicted"/>
<dbReference type="GO" id="GO:0005743">
    <property type="term" value="C:mitochondrial inner membrane"/>
    <property type="evidence" value="ECO:0007669"/>
    <property type="project" value="EnsemblFungi"/>
</dbReference>
<keyword evidence="4" id="KW-1185">Reference proteome</keyword>
<evidence type="ECO:0000256" key="2">
    <source>
        <dbReference type="SAM" id="Phobius"/>
    </source>
</evidence>
<organism evidence="3 4">
    <name type="scientific">Wickerhamomyces anomalus (strain ATCC 58044 / CBS 1984 / NCYC 433 / NRRL Y-366-8)</name>
    <name type="common">Yeast</name>
    <name type="synonym">Hansenula anomala</name>
    <dbReference type="NCBI Taxonomy" id="683960"/>
    <lineage>
        <taxon>Eukaryota</taxon>
        <taxon>Fungi</taxon>
        <taxon>Dikarya</taxon>
        <taxon>Ascomycota</taxon>
        <taxon>Saccharomycotina</taxon>
        <taxon>Saccharomycetes</taxon>
        <taxon>Phaffomycetales</taxon>
        <taxon>Wickerhamomycetaceae</taxon>
        <taxon>Wickerhamomyces</taxon>
    </lineage>
</organism>
<gene>
    <name evidence="3" type="ORF">WICANDRAFT_65804</name>
</gene>
<dbReference type="OrthoDB" id="202195at2759"/>
<feature type="compositionally biased region" description="Basic and acidic residues" evidence="1">
    <location>
        <begin position="67"/>
        <end position="77"/>
    </location>
</feature>
<dbReference type="EMBL" id="KV454215">
    <property type="protein sequence ID" value="ODQ56924.1"/>
    <property type="molecule type" value="Genomic_DNA"/>
</dbReference>
<keyword evidence="2" id="KW-1133">Transmembrane helix</keyword>
<dbReference type="InterPro" id="IPR010530">
    <property type="entry name" value="B12D"/>
</dbReference>
<dbReference type="AlphaFoldDB" id="A0A1E3NV13"/>